<name>Q54321_SACIS</name>
<dbReference type="EMBL" id="U36383">
    <property type="protein sequence ID" value="AAC44108.1"/>
    <property type="molecule type" value="Genomic_DNA"/>
</dbReference>
<organism evidence="2">
    <name type="scientific">Saccharolobus islandicus</name>
    <name type="common">Sulfolobus islandicus</name>
    <dbReference type="NCBI Taxonomy" id="43080"/>
    <lineage>
        <taxon>Archaea</taxon>
        <taxon>Thermoproteota</taxon>
        <taxon>Thermoprotei</taxon>
        <taxon>Sulfolobales</taxon>
        <taxon>Sulfolobaceae</taxon>
        <taxon>Saccharolobus</taxon>
    </lineage>
</organism>
<keyword evidence="1" id="KW-0812">Transmembrane</keyword>
<sequence>MLTMFPFYFHYLFLAFALFLYSLSTASLFFFFFQSLIFLTISRQIPVTPNPPVLTQSLIILDNLSLCLTFLD</sequence>
<geneLocation type="plasmid" evidence="2">
    <name>pRN1</name>
</geneLocation>
<keyword evidence="1" id="KW-1133">Transmembrane helix</keyword>
<reference evidence="2" key="1">
    <citation type="journal article" date="1996" name="Plasmid">
        <title>Complete nucleotide sequence of the Sulfolobus islandicus multicopy plasmid pRN1.</title>
        <authorList>
            <person name="Keeling P.J."/>
            <person name="Klenk H.P."/>
            <person name="Singh R.K."/>
            <person name="Feeley O."/>
            <person name="Schleper C."/>
            <person name="Zillig W."/>
            <person name="Doolittle W.F."/>
            <person name="Sensen C.W."/>
        </authorList>
    </citation>
    <scope>NUCLEOTIDE SEQUENCE</scope>
    <source>
        <strain evidence="2">REN1H1</strain>
        <plasmid evidence="2">pRN1</plasmid>
    </source>
</reference>
<keyword evidence="2" id="KW-0614">Plasmid</keyword>
<protein>
    <submittedName>
        <fullName evidence="2">Uncharacterized protein</fullName>
    </submittedName>
</protein>
<evidence type="ECO:0000313" key="2">
    <source>
        <dbReference type="EMBL" id="AAC44108.1"/>
    </source>
</evidence>
<proteinExistence type="predicted"/>
<dbReference type="AlphaFoldDB" id="Q54321"/>
<feature type="transmembrane region" description="Helical" evidence="1">
    <location>
        <begin position="12"/>
        <end position="33"/>
    </location>
</feature>
<evidence type="ECO:0000256" key="1">
    <source>
        <dbReference type="SAM" id="Phobius"/>
    </source>
</evidence>
<keyword evidence="1" id="KW-0472">Membrane</keyword>
<accession>Q54321</accession>